<dbReference type="GO" id="GO:0000036">
    <property type="term" value="F:acyl carrier activity"/>
    <property type="evidence" value="ECO:0007669"/>
    <property type="project" value="TreeGrafter"/>
</dbReference>
<evidence type="ECO:0000256" key="4">
    <source>
        <dbReference type="ARBA" id="ARBA00022516"/>
    </source>
</evidence>
<dbReference type="InterPro" id="IPR009081">
    <property type="entry name" value="PP-bd_ACP"/>
</dbReference>
<evidence type="ECO:0000256" key="7">
    <source>
        <dbReference type="ARBA" id="ARBA00023098"/>
    </source>
</evidence>
<evidence type="ECO:0000313" key="14">
    <source>
        <dbReference type="Proteomes" id="UP000092600"/>
    </source>
</evidence>
<keyword evidence="6" id="KW-0276">Fatty acid metabolism</keyword>
<name>A0A199UGK4_ANACO</name>
<dbReference type="AlphaFoldDB" id="A0A199UGK4"/>
<protein>
    <recommendedName>
        <fullName evidence="11">Acyl carrier protein</fullName>
    </recommendedName>
</protein>
<dbReference type="GO" id="GO:0005739">
    <property type="term" value="C:mitochondrion"/>
    <property type="evidence" value="ECO:0007669"/>
    <property type="project" value="UniProtKB-ARBA"/>
</dbReference>
<dbReference type="STRING" id="4615.A0A199UGK4"/>
<evidence type="ECO:0000313" key="13">
    <source>
        <dbReference type="EMBL" id="OAY64002.1"/>
    </source>
</evidence>
<dbReference type="EMBL" id="LSRQ01008292">
    <property type="protein sequence ID" value="OAY64002.1"/>
    <property type="molecule type" value="Genomic_DNA"/>
</dbReference>
<keyword evidence="5" id="KW-0597">Phosphoprotein</keyword>
<keyword evidence="4 11" id="KW-0444">Lipid biosynthesis</keyword>
<dbReference type="SUPFAM" id="SSF47336">
    <property type="entry name" value="ACP-like"/>
    <property type="match status" value="1"/>
</dbReference>
<keyword evidence="3 11" id="KW-0596">Phosphopantetheine</keyword>
<dbReference type="Pfam" id="PF00550">
    <property type="entry name" value="PP-binding"/>
    <property type="match status" value="1"/>
</dbReference>
<feature type="domain" description="Carrier" evidence="12">
    <location>
        <begin position="54"/>
        <end position="129"/>
    </location>
</feature>
<evidence type="ECO:0000256" key="5">
    <source>
        <dbReference type="ARBA" id="ARBA00022553"/>
    </source>
</evidence>
<dbReference type="FunFam" id="1.10.1200.10:FF:000003">
    <property type="entry name" value="Acyl carrier protein"/>
    <property type="match status" value="1"/>
</dbReference>
<reference evidence="13 14" key="1">
    <citation type="journal article" date="2016" name="DNA Res.">
        <title>The draft genome of MD-2 pineapple using hybrid error correction of long reads.</title>
        <authorList>
            <person name="Redwan R.M."/>
            <person name="Saidin A."/>
            <person name="Kumar S.V."/>
        </authorList>
    </citation>
    <scope>NUCLEOTIDE SEQUENCE [LARGE SCALE GENOMIC DNA]</scope>
    <source>
        <strain evidence="14">cv. MD2</strain>
        <tissue evidence="13">Leaf</tissue>
    </source>
</reference>
<dbReference type="InterPro" id="IPR003231">
    <property type="entry name" value="ACP"/>
</dbReference>
<evidence type="ECO:0000256" key="11">
    <source>
        <dbReference type="RuleBase" id="RU000722"/>
    </source>
</evidence>
<organism evidence="13 14">
    <name type="scientific">Ananas comosus</name>
    <name type="common">Pineapple</name>
    <name type="synonym">Ananas ananas</name>
    <dbReference type="NCBI Taxonomy" id="4615"/>
    <lineage>
        <taxon>Eukaryota</taxon>
        <taxon>Viridiplantae</taxon>
        <taxon>Streptophyta</taxon>
        <taxon>Embryophyta</taxon>
        <taxon>Tracheophyta</taxon>
        <taxon>Spermatophyta</taxon>
        <taxon>Magnoliopsida</taxon>
        <taxon>Liliopsida</taxon>
        <taxon>Poales</taxon>
        <taxon>Bromeliaceae</taxon>
        <taxon>Bromelioideae</taxon>
        <taxon>Ananas</taxon>
    </lineage>
</organism>
<dbReference type="PANTHER" id="PTHR20863">
    <property type="entry name" value="ACYL CARRIER PROTEIN"/>
    <property type="match status" value="1"/>
</dbReference>
<evidence type="ECO:0000256" key="2">
    <source>
        <dbReference type="ARBA" id="ARBA00010930"/>
    </source>
</evidence>
<sequence>MQATRNAIRLLRSSSSSSPISAHGGRRGGLLYAAGSRAFAQHAAAAASSALDKHEATDRVLGLLRSIPFVDPAKVSSTASFKTDLNLDMLDNVEVIAAVEEEFAVEIPNSEAEKFSTTAQLIDYIAGHPQAR</sequence>
<evidence type="ECO:0000256" key="3">
    <source>
        <dbReference type="ARBA" id="ARBA00022450"/>
    </source>
</evidence>
<keyword evidence="7" id="KW-0443">Lipid metabolism</keyword>
<comment type="subunit">
    <text evidence="10">Complex I is composed of at least 49 different subunits.</text>
</comment>
<comment type="pathway">
    <text evidence="1">Lipid metabolism; fatty acid biosynthesis.</text>
</comment>
<dbReference type="Gene3D" id="1.10.1200.10">
    <property type="entry name" value="ACP-like"/>
    <property type="match status" value="1"/>
</dbReference>
<dbReference type="HAMAP" id="MF_01217">
    <property type="entry name" value="Acyl_carrier"/>
    <property type="match status" value="1"/>
</dbReference>
<dbReference type="GO" id="GO:0000035">
    <property type="term" value="F:acyl binding"/>
    <property type="evidence" value="ECO:0007669"/>
    <property type="project" value="TreeGrafter"/>
</dbReference>
<gene>
    <name evidence="13" type="ORF">ACMD2_03995</name>
</gene>
<dbReference type="Proteomes" id="UP000092600">
    <property type="component" value="Unassembled WGS sequence"/>
</dbReference>
<evidence type="ECO:0000256" key="1">
    <source>
        <dbReference type="ARBA" id="ARBA00005194"/>
    </source>
</evidence>
<dbReference type="InterPro" id="IPR036736">
    <property type="entry name" value="ACP-like_sf"/>
</dbReference>
<evidence type="ECO:0000256" key="9">
    <source>
        <dbReference type="ARBA" id="ARBA00057783"/>
    </source>
</evidence>
<keyword evidence="8 11" id="KW-0275">Fatty acid biosynthesis</keyword>
<proteinExistence type="inferred from homology"/>
<comment type="function">
    <text evidence="9">Carrier of the growing fatty acid chain in fatty acid biosynthesis. May be involved in the synthesis of short and medium chain fatty acids. Accessory and non-catalytic subunit of the mitochondrial membrane respiratory chain NADH dehydrogenase (Complex I), which functions in the transfer of electrons from NADH to the respiratory chain.</text>
</comment>
<evidence type="ECO:0000259" key="12">
    <source>
        <dbReference type="PROSITE" id="PS50075"/>
    </source>
</evidence>
<evidence type="ECO:0000256" key="8">
    <source>
        <dbReference type="ARBA" id="ARBA00023160"/>
    </source>
</evidence>
<comment type="caution">
    <text evidence="13">The sequence shown here is derived from an EMBL/GenBank/DDBJ whole genome shotgun (WGS) entry which is preliminary data.</text>
</comment>
<evidence type="ECO:0000256" key="10">
    <source>
        <dbReference type="ARBA" id="ARBA00063067"/>
    </source>
</evidence>
<comment type="similarity">
    <text evidence="2">Belongs to the acyl carrier protein (ACP) family.</text>
</comment>
<dbReference type="PROSITE" id="PS50075">
    <property type="entry name" value="CARRIER"/>
    <property type="match status" value="1"/>
</dbReference>
<evidence type="ECO:0000256" key="6">
    <source>
        <dbReference type="ARBA" id="ARBA00022832"/>
    </source>
</evidence>
<accession>A0A199UGK4</accession>
<dbReference type="PANTHER" id="PTHR20863:SF75">
    <property type="entry name" value="ACYL CARRIER PROTEIN"/>
    <property type="match status" value="1"/>
</dbReference>